<comment type="caution">
    <text evidence="2">The sequence shown here is derived from an EMBL/GenBank/DDBJ whole genome shotgun (WGS) entry which is preliminary data.</text>
</comment>
<gene>
    <name evidence="2" type="ORF">PECAL_3P27540</name>
</gene>
<evidence type="ECO:0000313" key="2">
    <source>
        <dbReference type="EMBL" id="CAH0372730.1"/>
    </source>
</evidence>
<accession>A0A8J2WZT8</accession>
<evidence type="ECO:0000313" key="3">
    <source>
        <dbReference type="Proteomes" id="UP000789595"/>
    </source>
</evidence>
<dbReference type="Proteomes" id="UP000789595">
    <property type="component" value="Unassembled WGS sequence"/>
</dbReference>
<evidence type="ECO:0000256" key="1">
    <source>
        <dbReference type="SAM" id="SignalP"/>
    </source>
</evidence>
<dbReference type="AlphaFoldDB" id="A0A8J2WZT8"/>
<dbReference type="EMBL" id="CAKKNE010000003">
    <property type="protein sequence ID" value="CAH0372730.1"/>
    <property type="molecule type" value="Genomic_DNA"/>
</dbReference>
<reference evidence="2" key="1">
    <citation type="submission" date="2021-11" db="EMBL/GenBank/DDBJ databases">
        <authorList>
            <consortium name="Genoscope - CEA"/>
            <person name="William W."/>
        </authorList>
    </citation>
    <scope>NUCLEOTIDE SEQUENCE</scope>
</reference>
<keyword evidence="1" id="KW-0732">Signal</keyword>
<organism evidence="2 3">
    <name type="scientific">Pelagomonas calceolata</name>
    <dbReference type="NCBI Taxonomy" id="35677"/>
    <lineage>
        <taxon>Eukaryota</taxon>
        <taxon>Sar</taxon>
        <taxon>Stramenopiles</taxon>
        <taxon>Ochrophyta</taxon>
        <taxon>Pelagophyceae</taxon>
        <taxon>Pelagomonadales</taxon>
        <taxon>Pelagomonadaceae</taxon>
        <taxon>Pelagomonas</taxon>
    </lineage>
</organism>
<feature type="signal peptide" evidence="1">
    <location>
        <begin position="1"/>
        <end position="19"/>
    </location>
</feature>
<proteinExistence type="predicted"/>
<feature type="chain" id="PRO_5035285674" description="SGNH hydrolase-type esterase domain-containing protein" evidence="1">
    <location>
        <begin position="20"/>
        <end position="386"/>
    </location>
</feature>
<name>A0A8J2WZT8_9STRA</name>
<sequence length="386" mass="43096">MRNGLRGTFMLTAVHAALGEWTKLCGMNTGCGVLPLPYPRDLIRRERKRKITCQRDRSYQYGWIDRAGVWGFKDRIYKMMNGSELCQVVPRGTRVLLLGDSLSDQFGHSWSARLCADLNRVCKPTESCSGGAVVWRETAMVNWWVCVDIRCTFDAGDKRVEHCAKGVNNNTLAYALHDYSPPTLEFSKFINKTRPSMLVINQMAHLGHFLSKTSPCYTRALPETGLSLLKSDVQRFWRKAMAGTARFLRDEYPHLRVILRTSPPAADGLYTKGHYNEVPLTGGADFEKGDSPWEYEHGLYRGINDLTVAAFLAAGHDVVDVEIPMGVRIDGHPASHSTVNRGDALHYCMPGVPDFGLDFVLRAIFGPSTGRYSQGHIPGHITGPGY</sequence>
<evidence type="ECO:0008006" key="4">
    <source>
        <dbReference type="Google" id="ProtNLM"/>
    </source>
</evidence>
<protein>
    <recommendedName>
        <fullName evidence="4">SGNH hydrolase-type esterase domain-containing protein</fullName>
    </recommendedName>
</protein>
<keyword evidence="3" id="KW-1185">Reference proteome</keyword>